<accession>A0A1Q3AQY5</accession>
<dbReference type="InterPro" id="IPR013783">
    <property type="entry name" value="Ig-like_fold"/>
</dbReference>
<dbReference type="OrthoDB" id="531008at2759"/>
<reference evidence="4" key="1">
    <citation type="submission" date="2016-04" db="EMBL/GenBank/DDBJ databases">
        <title>Cephalotus genome sequencing.</title>
        <authorList>
            <person name="Fukushima K."/>
            <person name="Hasebe M."/>
            <person name="Fang X."/>
        </authorList>
    </citation>
    <scope>NUCLEOTIDE SEQUENCE [LARGE SCALE GENOMIC DNA]</scope>
    <source>
        <strain evidence="4">cv. St1</strain>
    </source>
</reference>
<proteinExistence type="predicted"/>
<dbReference type="PANTHER" id="PTHR47434:SF2">
    <property type="entry name" value="PROTEIN PTST HOMOLOG 3, CHLOROPLASTIC"/>
    <property type="match status" value="1"/>
</dbReference>
<feature type="domain" description="AMP-activated protein kinase glycogen-binding" evidence="2">
    <location>
        <begin position="446"/>
        <end position="534"/>
    </location>
</feature>
<gene>
    <name evidence="3" type="ORF">CFOL_v3_01673</name>
</gene>
<evidence type="ECO:0000313" key="4">
    <source>
        <dbReference type="Proteomes" id="UP000187406"/>
    </source>
</evidence>
<dbReference type="InterPro" id="IPR014756">
    <property type="entry name" value="Ig_E-set"/>
</dbReference>
<dbReference type="GO" id="GO:0009507">
    <property type="term" value="C:chloroplast"/>
    <property type="evidence" value="ECO:0007669"/>
    <property type="project" value="UniProtKB-ARBA"/>
</dbReference>
<name>A0A1Q3AQY5_CEPFO</name>
<protein>
    <recommendedName>
        <fullName evidence="2">AMP-activated protein kinase glycogen-binding domain-containing protein</fullName>
    </recommendedName>
</protein>
<dbReference type="SUPFAM" id="SSF81296">
    <property type="entry name" value="E set domains"/>
    <property type="match status" value="1"/>
</dbReference>
<keyword evidence="4" id="KW-1185">Reference proteome</keyword>
<dbReference type="Proteomes" id="UP000187406">
    <property type="component" value="Unassembled WGS sequence"/>
</dbReference>
<sequence length="536" mass="59951">MATFFHFQSLHYLSPHKLFLFHKQPEQHPQLGLHTFEHPSPKHLTICACSIKKSRGNRKSVSNVKLCSDIREFVSAVGLPEDHVPSFKELLEHGRNDLAYIVRRRGYKLIKELLANSTEKNFQGSDTAKCLAEKHDAISNHEDNSRGQGEKAIDGLEDVSLSTEASIMENHTLSSSVDSGLNYGDDSSIPMQSSYNLAFEEKALHKLKGQDETANDMSDENPLSTEVLSLENYSGSSSVVEALNSNDSSCTTTNASVNLSLEEKVSKFIQNGELDTIEDNVYGMLNDSGAKEHKGFIDSENEIESQPKILVKEQLEHVHSDGNAALTVNRSLFPSKQITRPVTATHHVRDNNSSAEGKVGADFDKELDIETSKRENQFEINNLKIMLHQKELELSQLKEQIEKEKLALSVLLAKAETEINKAKKLISEKDAELSAAEESLSGLEEVQIQYCGDGEIVEVTGSFNGWHHRIKMDPQPSTSVVDPIGSRPSRLWSSVLWLYPGVYEIKFIVDGHWKIDPQRESITRCHICNNILRVYG</sequence>
<dbReference type="AlphaFoldDB" id="A0A1Q3AQY5"/>
<evidence type="ECO:0000313" key="3">
    <source>
        <dbReference type="EMBL" id="GAV58139.1"/>
    </source>
</evidence>
<organism evidence="3 4">
    <name type="scientific">Cephalotus follicularis</name>
    <name type="common">Albany pitcher plant</name>
    <dbReference type="NCBI Taxonomy" id="3775"/>
    <lineage>
        <taxon>Eukaryota</taxon>
        <taxon>Viridiplantae</taxon>
        <taxon>Streptophyta</taxon>
        <taxon>Embryophyta</taxon>
        <taxon>Tracheophyta</taxon>
        <taxon>Spermatophyta</taxon>
        <taxon>Magnoliopsida</taxon>
        <taxon>eudicotyledons</taxon>
        <taxon>Gunneridae</taxon>
        <taxon>Pentapetalae</taxon>
        <taxon>rosids</taxon>
        <taxon>fabids</taxon>
        <taxon>Oxalidales</taxon>
        <taxon>Cephalotaceae</taxon>
        <taxon>Cephalotus</taxon>
    </lineage>
</organism>
<comment type="caution">
    <text evidence="3">The sequence shown here is derived from an EMBL/GenBank/DDBJ whole genome shotgun (WGS) entry which is preliminary data.</text>
</comment>
<dbReference type="FunCoup" id="A0A1Q3AQY5">
    <property type="interactions" value="1191"/>
</dbReference>
<dbReference type="Pfam" id="PF16561">
    <property type="entry name" value="AMPK1_CBM"/>
    <property type="match status" value="1"/>
</dbReference>
<evidence type="ECO:0000256" key="1">
    <source>
        <dbReference type="SAM" id="Coils"/>
    </source>
</evidence>
<keyword evidence="1" id="KW-0175">Coiled coil</keyword>
<feature type="coiled-coil region" evidence="1">
    <location>
        <begin position="380"/>
        <end position="446"/>
    </location>
</feature>
<dbReference type="InterPro" id="IPR032640">
    <property type="entry name" value="AMPK1_CBM"/>
</dbReference>
<dbReference type="EMBL" id="BDDD01000057">
    <property type="protein sequence ID" value="GAV58139.1"/>
    <property type="molecule type" value="Genomic_DNA"/>
</dbReference>
<dbReference type="InParanoid" id="A0A1Q3AQY5"/>
<evidence type="ECO:0000259" key="2">
    <source>
        <dbReference type="Pfam" id="PF16561"/>
    </source>
</evidence>
<dbReference type="CDD" id="cd02859">
    <property type="entry name" value="E_set_AMPKbeta_like_N"/>
    <property type="match status" value="1"/>
</dbReference>
<dbReference type="PANTHER" id="PTHR47434">
    <property type="entry name" value="PROTEIN PTST HOMOLOG 3, CHLOROPLASTIC"/>
    <property type="match status" value="1"/>
</dbReference>
<dbReference type="Gene3D" id="2.60.40.10">
    <property type="entry name" value="Immunoglobulins"/>
    <property type="match status" value="1"/>
</dbReference>